<dbReference type="Proteomes" id="UP000267535">
    <property type="component" value="Unassembled WGS sequence"/>
</dbReference>
<proteinExistence type="predicted"/>
<organism evidence="2 3">
    <name type="scientific">Amphritea balenae</name>
    <dbReference type="NCBI Taxonomy" id="452629"/>
    <lineage>
        <taxon>Bacteria</taxon>
        <taxon>Pseudomonadati</taxon>
        <taxon>Pseudomonadota</taxon>
        <taxon>Gammaproteobacteria</taxon>
        <taxon>Oceanospirillales</taxon>
        <taxon>Oceanospirillaceae</taxon>
        <taxon>Amphritea</taxon>
    </lineage>
</organism>
<protein>
    <recommendedName>
        <fullName evidence="4">Alpha/beta hydrolase</fullName>
    </recommendedName>
</protein>
<evidence type="ECO:0000313" key="2">
    <source>
        <dbReference type="EMBL" id="RRC99318.1"/>
    </source>
</evidence>
<reference evidence="2 3" key="1">
    <citation type="submission" date="2018-11" db="EMBL/GenBank/DDBJ databases">
        <title>The draft genome sequence of Amphritea balenae JAMM 1525T.</title>
        <authorList>
            <person name="Fang Z."/>
            <person name="Zhang Y."/>
            <person name="Han X."/>
        </authorList>
    </citation>
    <scope>NUCLEOTIDE SEQUENCE [LARGE SCALE GENOMIC DNA]</scope>
    <source>
        <strain evidence="2 3">JAMM 1525</strain>
    </source>
</reference>
<evidence type="ECO:0000313" key="3">
    <source>
        <dbReference type="Proteomes" id="UP000267535"/>
    </source>
</evidence>
<comment type="caution">
    <text evidence="2">The sequence shown here is derived from an EMBL/GenBank/DDBJ whole genome shotgun (WGS) entry which is preliminary data.</text>
</comment>
<dbReference type="OrthoDB" id="31158at2"/>
<feature type="region of interest" description="Disordered" evidence="1">
    <location>
        <begin position="465"/>
        <end position="491"/>
    </location>
</feature>
<dbReference type="SUPFAM" id="SSF53474">
    <property type="entry name" value="alpha/beta-Hydrolases"/>
    <property type="match status" value="1"/>
</dbReference>
<dbReference type="RefSeq" id="WP_124926156.1">
    <property type="nucleotide sequence ID" value="NZ_BMOH01000004.1"/>
</dbReference>
<evidence type="ECO:0008006" key="4">
    <source>
        <dbReference type="Google" id="ProtNLM"/>
    </source>
</evidence>
<dbReference type="AlphaFoldDB" id="A0A3P1SQ61"/>
<dbReference type="InterPro" id="IPR029058">
    <property type="entry name" value="AB_hydrolase_fold"/>
</dbReference>
<accession>A0A3P1SQ61</accession>
<dbReference type="Gene3D" id="3.40.50.1820">
    <property type="entry name" value="alpha/beta hydrolase"/>
    <property type="match status" value="1"/>
</dbReference>
<evidence type="ECO:0000256" key="1">
    <source>
        <dbReference type="SAM" id="MobiDB-lite"/>
    </source>
</evidence>
<keyword evidence="3" id="KW-1185">Reference proteome</keyword>
<sequence length="491" mass="55950">MIKRPRHIASDRVMRFLRSSLSPLLTRPWLDRLILWVLEHWFFPLSRLWASARAAEGSVDTFCIEADFAPSPKQCQKAKRVLANFEHARVKNLMTEQIWQEYLFGDSNVTEQRLLIAEEMRLDTRTEYLMMRKQFTPFRKMIKQSISLRPPTPEATQERYPDQAVFDAAFALPEQFPVIEESRSIPVPSGRDYWIRFKSPSADMDDLAYARVHEPVGVENPPTLIFGHGIFVEFDHFHNLIDEVHALTSMGIRVVRPEAPWHGRRVIPGHFGGERLLSTAPVGMIEFLAAQTQEWAVLVDWCRCTSSGPVAIGGSSLGAQTAKSIAVRAKVWPKHLQPDALFMVTHCTHIAEAALDGALSDLWHLSDALRDQGWNKELAREWLNKLDPEDTPVMPPEQIVSVMGSEDTVTPFASGQAHMDSWQVPTQNRFVYQRGHFTIPLGLIRDQQGLWRLRAIFSQIEQQTKKQQANQPVDINLLSNRPGNPPCSTIQ</sequence>
<name>A0A3P1SQ61_9GAMM</name>
<dbReference type="EMBL" id="RQXV01000005">
    <property type="protein sequence ID" value="RRC99318.1"/>
    <property type="molecule type" value="Genomic_DNA"/>
</dbReference>
<gene>
    <name evidence="2" type="ORF">EHS89_10775</name>
</gene>